<dbReference type="EMBL" id="BK032770">
    <property type="protein sequence ID" value="DAF59451.1"/>
    <property type="molecule type" value="Genomic_DNA"/>
</dbReference>
<sequence>MTKNARSLVFTRVLRYLWNVYAKTNHYTIFCQCL</sequence>
<evidence type="ECO:0000313" key="1">
    <source>
        <dbReference type="EMBL" id="DAF59451.1"/>
    </source>
</evidence>
<reference evidence="1" key="1">
    <citation type="journal article" date="2021" name="Proc. Natl. Acad. Sci. U.S.A.">
        <title>A Catalog of Tens of Thousands of Viruses from Human Metagenomes Reveals Hidden Associations with Chronic Diseases.</title>
        <authorList>
            <person name="Tisza M.J."/>
            <person name="Buck C.B."/>
        </authorList>
    </citation>
    <scope>NUCLEOTIDE SEQUENCE</scope>
    <source>
        <strain evidence="1">CtIZM3</strain>
    </source>
</reference>
<protein>
    <submittedName>
        <fullName evidence="1">Uncharacterized protein</fullName>
    </submittedName>
</protein>
<organism evidence="1">
    <name type="scientific">Caudovirales sp. ctIZM3</name>
    <dbReference type="NCBI Taxonomy" id="2827633"/>
    <lineage>
        <taxon>Viruses</taxon>
        <taxon>Duplodnaviria</taxon>
        <taxon>Heunggongvirae</taxon>
        <taxon>Uroviricota</taxon>
        <taxon>Caudoviricetes</taxon>
    </lineage>
</organism>
<accession>A0A8S5T8V6</accession>
<proteinExistence type="predicted"/>
<name>A0A8S5T8V6_9CAUD</name>